<dbReference type="EnsemblPlants" id="ORUFI02G07720.1">
    <property type="protein sequence ID" value="ORUFI02G07720.1"/>
    <property type="gene ID" value="ORUFI02G07720"/>
</dbReference>
<dbReference type="AlphaFoldDB" id="A0A0E0NBA6"/>
<organism evidence="2 3">
    <name type="scientific">Oryza rufipogon</name>
    <name type="common">Brownbeard rice</name>
    <name type="synonym">Asian wild rice</name>
    <dbReference type="NCBI Taxonomy" id="4529"/>
    <lineage>
        <taxon>Eukaryota</taxon>
        <taxon>Viridiplantae</taxon>
        <taxon>Streptophyta</taxon>
        <taxon>Embryophyta</taxon>
        <taxon>Tracheophyta</taxon>
        <taxon>Spermatophyta</taxon>
        <taxon>Magnoliopsida</taxon>
        <taxon>Liliopsida</taxon>
        <taxon>Poales</taxon>
        <taxon>Poaceae</taxon>
        <taxon>BOP clade</taxon>
        <taxon>Oryzoideae</taxon>
        <taxon>Oryzeae</taxon>
        <taxon>Oryzinae</taxon>
        <taxon>Oryza</taxon>
    </lineage>
</organism>
<accession>A0A0E0NBA6</accession>
<dbReference type="HOGENOM" id="CLU_1698242_0_0_1"/>
<evidence type="ECO:0000256" key="1">
    <source>
        <dbReference type="SAM" id="MobiDB-lite"/>
    </source>
</evidence>
<evidence type="ECO:0000313" key="3">
    <source>
        <dbReference type="Proteomes" id="UP000008022"/>
    </source>
</evidence>
<sequence length="166" mass="17821">MEGSDLTAASARSSHRLQYMRSGGESPTAVVLEAARLSSVPFGRRRGCRRWRRRPGTGKAARLGMGKAPARTGTTVRLGGAAHQALDLTACHGVTPFSDELLDVGSDLLAAELLVEATCSRAQPQPAQPRGIQQLEWALQPRRGERSTPAMVELAIEEGLQNPPWS</sequence>
<reference evidence="3" key="1">
    <citation type="submission" date="2013-06" db="EMBL/GenBank/DDBJ databases">
        <authorList>
            <person name="Zhao Q."/>
        </authorList>
    </citation>
    <scope>NUCLEOTIDE SEQUENCE</scope>
    <source>
        <strain evidence="3">cv. W1943</strain>
    </source>
</reference>
<feature type="region of interest" description="Disordered" evidence="1">
    <location>
        <begin position="1"/>
        <end position="23"/>
    </location>
</feature>
<protein>
    <submittedName>
        <fullName evidence="2">Uncharacterized protein</fullName>
    </submittedName>
</protein>
<dbReference type="Proteomes" id="UP000008022">
    <property type="component" value="Unassembled WGS sequence"/>
</dbReference>
<evidence type="ECO:0000313" key="2">
    <source>
        <dbReference type="EnsemblPlants" id="ORUFI02G07720.1"/>
    </source>
</evidence>
<reference evidence="2" key="2">
    <citation type="submission" date="2015-06" db="UniProtKB">
        <authorList>
            <consortium name="EnsemblPlants"/>
        </authorList>
    </citation>
    <scope>IDENTIFICATION</scope>
</reference>
<keyword evidence="3" id="KW-1185">Reference proteome</keyword>
<proteinExistence type="predicted"/>
<name>A0A0E0NBA6_ORYRU</name>
<dbReference type="OMA" id="LQNPPWS"/>
<dbReference type="Gramene" id="ORUFI02G07720.1">
    <property type="protein sequence ID" value="ORUFI02G07720.1"/>
    <property type="gene ID" value="ORUFI02G07720"/>
</dbReference>